<comment type="caution">
    <text evidence="2">The sequence shown here is derived from an EMBL/GenBank/DDBJ whole genome shotgun (WGS) entry which is preliminary data.</text>
</comment>
<dbReference type="SUPFAM" id="SSF50939">
    <property type="entry name" value="Sialidases"/>
    <property type="match status" value="1"/>
</dbReference>
<dbReference type="AlphaFoldDB" id="A0A9X2FIV5"/>
<feature type="signal peptide" evidence="1">
    <location>
        <begin position="1"/>
        <end position="21"/>
    </location>
</feature>
<protein>
    <submittedName>
        <fullName evidence="2">BNR repeat-containing protein</fullName>
    </submittedName>
</protein>
<dbReference type="EMBL" id="JAMXLR010000073">
    <property type="protein sequence ID" value="MCO6046426.1"/>
    <property type="molecule type" value="Genomic_DNA"/>
</dbReference>
<organism evidence="2 3">
    <name type="scientific">Aeoliella straminimaris</name>
    <dbReference type="NCBI Taxonomy" id="2954799"/>
    <lineage>
        <taxon>Bacteria</taxon>
        <taxon>Pseudomonadati</taxon>
        <taxon>Planctomycetota</taxon>
        <taxon>Planctomycetia</taxon>
        <taxon>Pirellulales</taxon>
        <taxon>Lacipirellulaceae</taxon>
        <taxon>Aeoliella</taxon>
    </lineage>
</organism>
<name>A0A9X2FIV5_9BACT</name>
<dbReference type="Proteomes" id="UP001155241">
    <property type="component" value="Unassembled WGS sequence"/>
</dbReference>
<dbReference type="InterPro" id="IPR036278">
    <property type="entry name" value="Sialidase_sf"/>
</dbReference>
<keyword evidence="3" id="KW-1185">Reference proteome</keyword>
<evidence type="ECO:0000313" key="2">
    <source>
        <dbReference type="EMBL" id="MCO6046426.1"/>
    </source>
</evidence>
<dbReference type="RefSeq" id="WP_252854540.1">
    <property type="nucleotide sequence ID" value="NZ_JAMXLR010000073.1"/>
</dbReference>
<reference evidence="2" key="1">
    <citation type="submission" date="2022-06" db="EMBL/GenBank/DDBJ databases">
        <title>Aeoliella straminimaris, a novel planctomycete from sediments.</title>
        <authorList>
            <person name="Vitorino I.R."/>
            <person name="Lage O.M."/>
        </authorList>
    </citation>
    <scope>NUCLEOTIDE SEQUENCE</scope>
    <source>
        <strain evidence="2">ICT_H6.2</strain>
    </source>
</reference>
<gene>
    <name evidence="2" type="ORF">NG895_21215</name>
</gene>
<sequence>MKRFAKLCCLPFLLTTLSLFATPVRGTDDVRGGQFFTLTGSPGVPNGGWCWYQDERAVVDTQGPDGPLLLASSVSAGESPEHGDIDLLWRNLQTGEQGEFELDDQLEQDDHNAAALYIRPDGRYLAVWARHNSDGFTRWRISANPHDPARWGPIQKLDNKAGATYNNVYFLPDDRDGQGRLYNFTRGRNFDPNVQVSHDQGRSWKYAGKLLTEGGPGDRPYVRYASDGKRIHLITTDRHPRNYANSIYHGYVQDGMLFDSAGEVVDDSILDAEGKAPAALTTVFRNGSEHGGVEMNRAWTVDLELDAEGNPVGIFSARVEDSNRDHRFFYARYDGENWHVHEMAQAGGYLYRREDDYTGLAAINPVDTNEVFISSNIDPRTGDATEKYEIYRGATSDEGQTWQWQAITEDSTMDNLRPLVPKWDSEKTVLLWLRGEFRTYTDYDTQVVGVVLSGDKPAATSATER</sequence>
<proteinExistence type="predicted"/>
<evidence type="ECO:0000256" key="1">
    <source>
        <dbReference type="SAM" id="SignalP"/>
    </source>
</evidence>
<keyword evidence="1" id="KW-0732">Signal</keyword>
<feature type="chain" id="PRO_5040902054" evidence="1">
    <location>
        <begin position="22"/>
        <end position="465"/>
    </location>
</feature>
<dbReference type="Pfam" id="PF15892">
    <property type="entry name" value="BNR_4"/>
    <property type="match status" value="1"/>
</dbReference>
<accession>A0A9X2FIV5</accession>
<evidence type="ECO:0000313" key="3">
    <source>
        <dbReference type="Proteomes" id="UP001155241"/>
    </source>
</evidence>